<comment type="caution">
    <text evidence="1">The sequence shown here is derived from an EMBL/GenBank/DDBJ whole genome shotgun (WGS) entry which is preliminary data.</text>
</comment>
<accession>A0AAD3HE87</accession>
<dbReference type="InterPro" id="IPR006311">
    <property type="entry name" value="TAT_signal"/>
</dbReference>
<protein>
    <submittedName>
        <fullName evidence="1">Uncharacterized protein</fullName>
    </submittedName>
</protein>
<dbReference type="PROSITE" id="PS51318">
    <property type="entry name" value="TAT"/>
    <property type="match status" value="1"/>
</dbReference>
<reference evidence="1 2" key="1">
    <citation type="journal article" date="2021" name="Sci. Rep.">
        <title>The genome of the diatom Chaetoceros tenuissimus carries an ancient integrated fragment of an extant virus.</title>
        <authorList>
            <person name="Hongo Y."/>
            <person name="Kimura K."/>
            <person name="Takaki Y."/>
            <person name="Yoshida Y."/>
            <person name="Baba S."/>
            <person name="Kobayashi G."/>
            <person name="Nagasaki K."/>
            <person name="Hano T."/>
            <person name="Tomaru Y."/>
        </authorList>
    </citation>
    <scope>NUCLEOTIDE SEQUENCE [LARGE SCALE GENOMIC DNA]</scope>
    <source>
        <strain evidence="1 2">NIES-3715</strain>
    </source>
</reference>
<dbReference type="AlphaFoldDB" id="A0AAD3HE87"/>
<proteinExistence type="predicted"/>
<evidence type="ECO:0000313" key="2">
    <source>
        <dbReference type="Proteomes" id="UP001054902"/>
    </source>
</evidence>
<name>A0AAD3HE87_9STRA</name>
<sequence>MSANENGMDRQSFLKISTSSAFAFLTSSVIKPQVAFADESPVAATFALRRAGAVPPSLTSLPPNKYGIFQRFGEQFLYSNDGSRTPGKDVFASFDFPADWLQIDRILGGVQYVDQRNGDKLYVLKVQMPDGVANLKEVPKAYFGDAIFNPKGELVKTGNNIEEHKVQSSQMLNEPEEGSKALARRRLKVKYTTLTGNNFSVERKGLVDIYEFEGMCYMLMTGSNAVLFDKKGRERETVEYIADSFQVQPVYAAKV</sequence>
<dbReference type="Proteomes" id="UP001054902">
    <property type="component" value="Unassembled WGS sequence"/>
</dbReference>
<gene>
    <name evidence="1" type="ORF">CTEN210_16390</name>
</gene>
<evidence type="ECO:0000313" key="1">
    <source>
        <dbReference type="EMBL" id="GFH59914.1"/>
    </source>
</evidence>
<organism evidence="1 2">
    <name type="scientific">Chaetoceros tenuissimus</name>
    <dbReference type="NCBI Taxonomy" id="426638"/>
    <lineage>
        <taxon>Eukaryota</taxon>
        <taxon>Sar</taxon>
        <taxon>Stramenopiles</taxon>
        <taxon>Ochrophyta</taxon>
        <taxon>Bacillariophyta</taxon>
        <taxon>Coscinodiscophyceae</taxon>
        <taxon>Chaetocerotophycidae</taxon>
        <taxon>Chaetocerotales</taxon>
        <taxon>Chaetocerotaceae</taxon>
        <taxon>Chaetoceros</taxon>
    </lineage>
</organism>
<dbReference type="EMBL" id="BLLK01000069">
    <property type="protein sequence ID" value="GFH59914.1"/>
    <property type="molecule type" value="Genomic_DNA"/>
</dbReference>
<keyword evidence="2" id="KW-1185">Reference proteome</keyword>